<protein>
    <submittedName>
        <fullName evidence="1">Uncharacterized protein</fullName>
    </submittedName>
</protein>
<sequence length="250" mass="28576">MVDRLNSKLTEGLRTGDLEFLISSTISIDEFESKIDSDAIVVGLYVDDDEPADDLLNFIEGDPADILDVEVSPAPDEKGRYVVFVEFLRDEKFSEKLDNVLSSLESLTKITEWKYTYYGSHGKEKDYDMKNITNDIRLEKKPENEEMPANQKESLDFFKPSILDDVKLDGTKIELTRHGKNIVLEKVALGDPTLLFDALELNDKPIDLDAESLRKCNNIRRMLGENWDVNRVADHYILANDKDENILIVK</sequence>
<proteinExistence type="predicted"/>
<name>A0A0F9NVI8_9ZZZZ</name>
<comment type="caution">
    <text evidence="1">The sequence shown here is derived from an EMBL/GenBank/DDBJ whole genome shotgun (WGS) entry which is preliminary data.</text>
</comment>
<gene>
    <name evidence="1" type="ORF">LCGC14_0921330</name>
</gene>
<dbReference type="EMBL" id="LAZR01003114">
    <property type="protein sequence ID" value="KKN21829.1"/>
    <property type="molecule type" value="Genomic_DNA"/>
</dbReference>
<organism evidence="1">
    <name type="scientific">marine sediment metagenome</name>
    <dbReference type="NCBI Taxonomy" id="412755"/>
    <lineage>
        <taxon>unclassified sequences</taxon>
        <taxon>metagenomes</taxon>
        <taxon>ecological metagenomes</taxon>
    </lineage>
</organism>
<accession>A0A0F9NVI8</accession>
<dbReference type="AlphaFoldDB" id="A0A0F9NVI8"/>
<evidence type="ECO:0000313" key="1">
    <source>
        <dbReference type="EMBL" id="KKN21829.1"/>
    </source>
</evidence>
<reference evidence="1" key="1">
    <citation type="journal article" date="2015" name="Nature">
        <title>Complex archaea that bridge the gap between prokaryotes and eukaryotes.</title>
        <authorList>
            <person name="Spang A."/>
            <person name="Saw J.H."/>
            <person name="Jorgensen S.L."/>
            <person name="Zaremba-Niedzwiedzka K."/>
            <person name="Martijn J."/>
            <person name="Lind A.E."/>
            <person name="van Eijk R."/>
            <person name="Schleper C."/>
            <person name="Guy L."/>
            <person name="Ettema T.J."/>
        </authorList>
    </citation>
    <scope>NUCLEOTIDE SEQUENCE</scope>
</reference>